<dbReference type="OrthoDB" id="7490920at2759"/>
<comment type="caution">
    <text evidence="1">The sequence shown here is derived from an EMBL/GenBank/DDBJ whole genome shotgun (WGS) entry which is preliminary data.</text>
</comment>
<dbReference type="AlphaFoldDB" id="A0A8X6YH45"/>
<sequence length="121" mass="14081">MQPREANHHLVCCTNGFGVSQLTMSTIVISIRDVPWTEHLNEPHKLNQAEWSDLVRDLDLPKQKAELLAFRLHQWNLLLPGVKITEYRTREKNLLHFLEKKEHADACIDVNGVVKFMNIML</sequence>
<name>A0A8X6YH45_9ARAC</name>
<organism evidence="1 2">
    <name type="scientific">Trichonephila inaurata madagascariensis</name>
    <dbReference type="NCBI Taxonomy" id="2747483"/>
    <lineage>
        <taxon>Eukaryota</taxon>
        <taxon>Metazoa</taxon>
        <taxon>Ecdysozoa</taxon>
        <taxon>Arthropoda</taxon>
        <taxon>Chelicerata</taxon>
        <taxon>Arachnida</taxon>
        <taxon>Araneae</taxon>
        <taxon>Araneomorphae</taxon>
        <taxon>Entelegynae</taxon>
        <taxon>Araneoidea</taxon>
        <taxon>Nephilidae</taxon>
        <taxon>Trichonephila</taxon>
        <taxon>Trichonephila inaurata</taxon>
    </lineage>
</organism>
<evidence type="ECO:0000313" key="1">
    <source>
        <dbReference type="EMBL" id="GFY69464.1"/>
    </source>
</evidence>
<dbReference type="EMBL" id="BMAV01017629">
    <property type="protein sequence ID" value="GFY69464.1"/>
    <property type="molecule type" value="Genomic_DNA"/>
</dbReference>
<evidence type="ECO:0000313" key="2">
    <source>
        <dbReference type="Proteomes" id="UP000886998"/>
    </source>
</evidence>
<dbReference type="Proteomes" id="UP000886998">
    <property type="component" value="Unassembled WGS sequence"/>
</dbReference>
<reference evidence="1" key="1">
    <citation type="submission" date="2020-08" db="EMBL/GenBank/DDBJ databases">
        <title>Multicomponent nature underlies the extraordinary mechanical properties of spider dragline silk.</title>
        <authorList>
            <person name="Kono N."/>
            <person name="Nakamura H."/>
            <person name="Mori M."/>
            <person name="Yoshida Y."/>
            <person name="Ohtoshi R."/>
            <person name="Malay A.D."/>
            <person name="Moran D.A.P."/>
            <person name="Tomita M."/>
            <person name="Numata K."/>
            <person name="Arakawa K."/>
        </authorList>
    </citation>
    <scope>NUCLEOTIDE SEQUENCE</scope>
</reference>
<keyword evidence="2" id="KW-1185">Reference proteome</keyword>
<accession>A0A8X6YH45</accession>
<proteinExistence type="predicted"/>
<protein>
    <submittedName>
        <fullName evidence="1">Uncharacterized protein</fullName>
    </submittedName>
</protein>
<gene>
    <name evidence="1" type="ORF">TNIN_170831</name>
</gene>